<dbReference type="SMART" id="SM00900">
    <property type="entry name" value="FMN_bind"/>
    <property type="match status" value="1"/>
</dbReference>
<keyword evidence="9 16" id="KW-1133">Transmembrane helix</keyword>
<name>A0ABT6FY68_9FLAO</name>
<feature type="domain" description="FMN-binding" evidence="17">
    <location>
        <begin position="152"/>
        <end position="254"/>
    </location>
</feature>
<comment type="caution">
    <text evidence="16">Lacks conserved residue(s) required for the propagation of feature annotation.</text>
</comment>
<accession>A0ABT6FY68</accession>
<evidence type="ECO:0000256" key="14">
    <source>
        <dbReference type="ARBA" id="ARBA00023136"/>
    </source>
</evidence>
<organism evidence="18 19">
    <name type="scientific">Winogradskyella marincola</name>
    <dbReference type="NCBI Taxonomy" id="3037795"/>
    <lineage>
        <taxon>Bacteria</taxon>
        <taxon>Pseudomonadati</taxon>
        <taxon>Bacteroidota</taxon>
        <taxon>Flavobacteriia</taxon>
        <taxon>Flavobacteriales</taxon>
        <taxon>Flavobacteriaceae</taxon>
        <taxon>Winogradskyella</taxon>
    </lineage>
</organism>
<evidence type="ECO:0000256" key="11">
    <source>
        <dbReference type="ARBA" id="ARBA00023053"/>
    </source>
</evidence>
<keyword evidence="19" id="KW-1185">Reference proteome</keyword>
<comment type="caution">
    <text evidence="18">The sequence shown here is derived from an EMBL/GenBank/DDBJ whole genome shotgun (WGS) entry which is preliminary data.</text>
</comment>
<keyword evidence="10 16" id="KW-0520">NAD</keyword>
<dbReference type="PANTHER" id="PTHR37838">
    <property type="entry name" value="NA(+)-TRANSLOCATING NADH-QUINONE REDUCTASE SUBUNIT C"/>
    <property type="match status" value="1"/>
</dbReference>
<keyword evidence="11 16" id="KW-0915">Sodium</keyword>
<evidence type="ECO:0000256" key="12">
    <source>
        <dbReference type="ARBA" id="ARBA00023065"/>
    </source>
</evidence>
<evidence type="ECO:0000256" key="16">
    <source>
        <dbReference type="HAMAP-Rule" id="MF_00427"/>
    </source>
</evidence>
<dbReference type="RefSeq" id="WP_278004188.1">
    <property type="nucleotide sequence ID" value="NZ_JARSBN010000001.1"/>
</dbReference>
<keyword evidence="6 16" id="KW-0288">FMN</keyword>
<keyword evidence="3" id="KW-0997">Cell inner membrane</keyword>
<evidence type="ECO:0000256" key="13">
    <source>
        <dbReference type="ARBA" id="ARBA00023075"/>
    </source>
</evidence>
<keyword evidence="15 16" id="KW-0739">Sodium transport</keyword>
<dbReference type="PANTHER" id="PTHR37838:SF1">
    <property type="entry name" value="NA(+)-TRANSLOCATING NADH-QUINONE REDUCTASE SUBUNIT C"/>
    <property type="match status" value="1"/>
</dbReference>
<evidence type="ECO:0000256" key="3">
    <source>
        <dbReference type="ARBA" id="ARBA00022519"/>
    </source>
</evidence>
<comment type="catalytic activity">
    <reaction evidence="16">
        <text>a ubiquinone + n Na(+)(in) + NADH + H(+) = a ubiquinol + n Na(+)(out) + NAD(+)</text>
        <dbReference type="Rhea" id="RHEA:47748"/>
        <dbReference type="Rhea" id="RHEA-COMP:9565"/>
        <dbReference type="Rhea" id="RHEA-COMP:9566"/>
        <dbReference type="ChEBI" id="CHEBI:15378"/>
        <dbReference type="ChEBI" id="CHEBI:16389"/>
        <dbReference type="ChEBI" id="CHEBI:17976"/>
        <dbReference type="ChEBI" id="CHEBI:29101"/>
        <dbReference type="ChEBI" id="CHEBI:57540"/>
        <dbReference type="ChEBI" id="CHEBI:57945"/>
        <dbReference type="EC" id="7.2.1.1"/>
    </reaction>
</comment>
<proteinExistence type="inferred from homology"/>
<comment type="subunit">
    <text evidence="16">Composed of six subunits; NqrA, NqrB, NqrC, NqrD, NqrE and NqrF.</text>
</comment>
<evidence type="ECO:0000256" key="8">
    <source>
        <dbReference type="ARBA" id="ARBA00022967"/>
    </source>
</evidence>
<evidence type="ECO:0000313" key="19">
    <source>
        <dbReference type="Proteomes" id="UP001529085"/>
    </source>
</evidence>
<dbReference type="NCBIfam" id="NF003753">
    <property type="entry name" value="PRK05346.2-4"/>
    <property type="match status" value="1"/>
</dbReference>
<dbReference type="Pfam" id="PF04205">
    <property type="entry name" value="FMN_bind"/>
    <property type="match status" value="1"/>
</dbReference>
<reference evidence="18 19" key="1">
    <citation type="submission" date="2023-03" db="EMBL/GenBank/DDBJ databases">
        <title>Strain YYF002 represents a novel species in the genus Winogradskyella isolated from seawater.</title>
        <authorList>
            <person name="Fu Z.-Y."/>
        </authorList>
    </citation>
    <scope>NUCLEOTIDE SEQUENCE [LARGE SCALE GENOMIC DNA]</scope>
    <source>
        <strain evidence="18 19">YYF002</strain>
    </source>
</reference>
<comment type="subcellular location">
    <subcellularLocation>
        <location evidence="16">Cell membrane</location>
        <topology evidence="16">Single-pass membrane protein</topology>
    </subcellularLocation>
</comment>
<keyword evidence="4 16" id="KW-0597">Phosphoprotein</keyword>
<dbReference type="EMBL" id="JARSBN010000001">
    <property type="protein sequence ID" value="MDG4714721.1"/>
    <property type="molecule type" value="Genomic_DNA"/>
</dbReference>
<keyword evidence="5 16" id="KW-0285">Flavoprotein</keyword>
<evidence type="ECO:0000256" key="1">
    <source>
        <dbReference type="ARBA" id="ARBA00022448"/>
    </source>
</evidence>
<keyword evidence="13 16" id="KW-0830">Ubiquinone</keyword>
<feature type="modified residue" description="FMN phosphoryl threonine" evidence="16">
    <location>
        <position position="237"/>
    </location>
</feature>
<gene>
    <name evidence="16" type="primary">nqrC</name>
    <name evidence="18" type="ORF">P7122_02470</name>
</gene>
<evidence type="ECO:0000259" key="17">
    <source>
        <dbReference type="SMART" id="SM00900"/>
    </source>
</evidence>
<keyword evidence="1 16" id="KW-0813">Transport</keyword>
<feature type="transmembrane region" description="Helical" evidence="16">
    <location>
        <begin position="12"/>
        <end position="32"/>
    </location>
</feature>
<keyword evidence="14 16" id="KW-0472">Membrane</keyword>
<evidence type="ECO:0000256" key="2">
    <source>
        <dbReference type="ARBA" id="ARBA00022475"/>
    </source>
</evidence>
<dbReference type="InterPro" id="IPR010204">
    <property type="entry name" value="NqrC"/>
</dbReference>
<evidence type="ECO:0000313" key="18">
    <source>
        <dbReference type="EMBL" id="MDG4714721.1"/>
    </source>
</evidence>
<evidence type="ECO:0000256" key="7">
    <source>
        <dbReference type="ARBA" id="ARBA00022692"/>
    </source>
</evidence>
<evidence type="ECO:0000256" key="4">
    <source>
        <dbReference type="ARBA" id="ARBA00022553"/>
    </source>
</evidence>
<evidence type="ECO:0000256" key="15">
    <source>
        <dbReference type="ARBA" id="ARBA00023201"/>
    </source>
</evidence>
<dbReference type="InterPro" id="IPR007329">
    <property type="entry name" value="FMN-bd"/>
</dbReference>
<comment type="function">
    <text evidence="16">NQR complex catalyzes the reduction of ubiquinone-1 to ubiquinol by two successive reactions, coupled with the transport of Na(+) ions from the cytoplasm to the periplasm. NqrA to NqrE are probably involved in the second step, the conversion of ubisemiquinone to ubiquinol.</text>
</comment>
<dbReference type="EC" id="7.2.1.1" evidence="16"/>
<dbReference type="Proteomes" id="UP001529085">
    <property type="component" value="Unassembled WGS sequence"/>
</dbReference>
<evidence type="ECO:0000256" key="5">
    <source>
        <dbReference type="ARBA" id="ARBA00022630"/>
    </source>
</evidence>
<dbReference type="NCBIfam" id="TIGR01938">
    <property type="entry name" value="nqrC"/>
    <property type="match status" value="1"/>
</dbReference>
<comment type="cofactor">
    <cofactor evidence="16">
        <name>FMN</name>
        <dbReference type="ChEBI" id="CHEBI:58210"/>
    </cofactor>
</comment>
<sequence>MAVNTEKNSYTVIFAIGMVVIVGVILAGLFSWTKPMITQNEEIEKQQNILYAMGVNENDESSAVFVSTEVASKEFASNIKEQMVITVDANGKMLKSQTRDEYMAENNNKEPYLIDIKKQKSNAKSGEPRQLPLFIGEKDGKKIYVAPIYGKGLWDAIWGYVAMDKDMVVQGAYFDHKGETPGLGANIKQRFFMDDFYGEHLLTDAGVFKGITVAKGNADPKNENKTDNEVDAIAGATITGDGVTAMIKSDLKLYVPYFKSLKN</sequence>
<dbReference type="HAMAP" id="MF_00427">
    <property type="entry name" value="NqrC"/>
    <property type="match status" value="1"/>
</dbReference>
<evidence type="ECO:0000256" key="9">
    <source>
        <dbReference type="ARBA" id="ARBA00022989"/>
    </source>
</evidence>
<comment type="similarity">
    <text evidence="16">Belongs to the NqrC family.</text>
</comment>
<protein>
    <recommendedName>
        <fullName evidence="16">Na(+)-translocating NADH-quinone reductase subunit C</fullName>
        <shortName evidence="16">Na(+)-NQR subunit C</shortName>
        <shortName evidence="16">Na(+)-translocating NQR subunit C</shortName>
        <ecNumber evidence="16">7.2.1.1</ecNumber>
    </recommendedName>
    <alternativeName>
        <fullName evidence="16">NQR complex subunit C</fullName>
    </alternativeName>
    <alternativeName>
        <fullName evidence="16">NQR-1 subunit C</fullName>
    </alternativeName>
</protein>
<evidence type="ECO:0000256" key="6">
    <source>
        <dbReference type="ARBA" id="ARBA00022643"/>
    </source>
</evidence>
<keyword evidence="12 16" id="KW-0406">Ion transport</keyword>
<evidence type="ECO:0000256" key="10">
    <source>
        <dbReference type="ARBA" id="ARBA00023027"/>
    </source>
</evidence>
<keyword evidence="8 16" id="KW-1278">Translocase</keyword>
<keyword evidence="2 16" id="KW-1003">Cell membrane</keyword>
<keyword evidence="7 16" id="KW-0812">Transmembrane</keyword>